<sequence>YDELVYWSLESEDDDILLLAAVVEDEENKRRRKHKKCWVHNINLDQLMFGEFTTLMPHLREDRERFFLYFRMYPECFDVILDGIDEEIRKMPTNFRNPISPAERIAIEINFQ</sequence>
<accession>A0A8B8FTJ9</accession>
<gene>
    <name evidence="2" type="primary">LOC112685955</name>
</gene>
<dbReference type="OrthoDB" id="6687646at2759"/>
<dbReference type="Proteomes" id="UP000694846">
    <property type="component" value="Unplaced"/>
</dbReference>
<dbReference type="GeneID" id="112685955"/>
<evidence type="ECO:0000313" key="2">
    <source>
        <dbReference type="RefSeq" id="XP_025413813.1"/>
    </source>
</evidence>
<dbReference type="RefSeq" id="XP_025413813.1">
    <property type="nucleotide sequence ID" value="XM_025558028.1"/>
</dbReference>
<feature type="non-terminal residue" evidence="2">
    <location>
        <position position="1"/>
    </location>
</feature>
<dbReference type="AlphaFoldDB" id="A0A8B8FTJ9"/>
<reference evidence="2" key="1">
    <citation type="submission" date="2025-08" db="UniProtKB">
        <authorList>
            <consortium name="RefSeq"/>
        </authorList>
    </citation>
    <scope>IDENTIFICATION</scope>
    <source>
        <tissue evidence="2">Whole body</tissue>
    </source>
</reference>
<keyword evidence="1" id="KW-1185">Reference proteome</keyword>
<name>A0A8B8FTJ9_9HEMI</name>
<evidence type="ECO:0000313" key="1">
    <source>
        <dbReference type="Proteomes" id="UP000694846"/>
    </source>
</evidence>
<proteinExistence type="predicted"/>
<organism evidence="1 2">
    <name type="scientific">Sipha flava</name>
    <name type="common">yellow sugarcane aphid</name>
    <dbReference type="NCBI Taxonomy" id="143950"/>
    <lineage>
        <taxon>Eukaryota</taxon>
        <taxon>Metazoa</taxon>
        <taxon>Ecdysozoa</taxon>
        <taxon>Arthropoda</taxon>
        <taxon>Hexapoda</taxon>
        <taxon>Insecta</taxon>
        <taxon>Pterygota</taxon>
        <taxon>Neoptera</taxon>
        <taxon>Paraneoptera</taxon>
        <taxon>Hemiptera</taxon>
        <taxon>Sternorrhyncha</taxon>
        <taxon>Aphidomorpha</taxon>
        <taxon>Aphidoidea</taxon>
        <taxon>Aphididae</taxon>
        <taxon>Sipha</taxon>
    </lineage>
</organism>
<protein>
    <submittedName>
        <fullName evidence="2">Uncharacterized protein LOC112685955</fullName>
    </submittedName>
</protein>